<dbReference type="Proteomes" id="UP000244005">
    <property type="component" value="Unassembled WGS sequence"/>
</dbReference>
<dbReference type="Gramene" id="Mp3g25170.2">
    <property type="protein sequence ID" value="Mp3g25170.2.cds"/>
    <property type="gene ID" value="Mp3g25170"/>
</dbReference>
<feature type="compositionally biased region" description="Basic and acidic residues" evidence="1">
    <location>
        <begin position="1"/>
        <end position="11"/>
    </location>
</feature>
<reference evidence="2" key="2">
    <citation type="submission" date="2017-12" db="EMBL/GenBank/DDBJ databases">
        <title>WGS assembly of Marchantia polymorpha.</title>
        <authorList>
            <person name="Bowman J.L."/>
            <person name="Kohchi T."/>
            <person name="Yamato K.T."/>
            <person name="Jenkins J."/>
            <person name="Shu S."/>
            <person name="Ishizaki K."/>
            <person name="Yamaoka S."/>
            <person name="Nishihama R."/>
            <person name="Nakamura Y."/>
            <person name="Berger F."/>
            <person name="Adam C."/>
            <person name="Aki S.S."/>
            <person name="Althoff F."/>
            <person name="Araki T."/>
            <person name="Arteaga-Vazquez M.A."/>
            <person name="Balasubrmanian S."/>
            <person name="Bauer D."/>
            <person name="Boehm C.R."/>
            <person name="Briginshaw L."/>
            <person name="Caballero-Perez J."/>
            <person name="Catarino B."/>
            <person name="Chen F."/>
            <person name="Chiyoda S."/>
            <person name="Chovatia M."/>
            <person name="Davies K.M."/>
            <person name="Delmans M."/>
            <person name="Demura T."/>
            <person name="Dierschke T."/>
            <person name="Dolan L."/>
            <person name="Dorantes-Acosta A.E."/>
            <person name="Eklund D.M."/>
            <person name="Florent S.N."/>
            <person name="Flores-Sandoval E."/>
            <person name="Fujiyama A."/>
            <person name="Fukuzawa H."/>
            <person name="Galik B."/>
            <person name="Grimanelli D."/>
            <person name="Grimwood J."/>
            <person name="Grossniklaus U."/>
            <person name="Hamada T."/>
            <person name="Haseloff J."/>
            <person name="Hetherington A.J."/>
            <person name="Higo A."/>
            <person name="Hirakawa Y."/>
            <person name="Hundley H.N."/>
            <person name="Ikeda Y."/>
            <person name="Inoue K."/>
            <person name="Inoue S."/>
            <person name="Ishida S."/>
            <person name="Jia Q."/>
            <person name="Kakita M."/>
            <person name="Kanazawa T."/>
            <person name="Kawai Y."/>
            <person name="Kawashima T."/>
            <person name="Kennedy M."/>
            <person name="Kinose K."/>
            <person name="Kinoshita T."/>
            <person name="Kohara Y."/>
            <person name="Koide E."/>
            <person name="Komatsu K."/>
            <person name="Kopischke S."/>
            <person name="Kubo M."/>
            <person name="Kyozuka J."/>
            <person name="Lagercrantz U."/>
            <person name="Lin S.S."/>
            <person name="Lindquist E."/>
            <person name="Lipzen A.M."/>
            <person name="Lu C."/>
            <person name="Luna E.D."/>
            <person name="Martienssen R.A."/>
            <person name="Minamino N."/>
            <person name="Mizutani M."/>
            <person name="Mizutani M."/>
            <person name="Mochizuki N."/>
            <person name="Monte I."/>
            <person name="Mosher R."/>
            <person name="Nagasaki H."/>
            <person name="Nakagami H."/>
            <person name="Naramoto S."/>
            <person name="Nishitani K."/>
            <person name="Ohtani M."/>
            <person name="Okamoto T."/>
            <person name="Okumura M."/>
            <person name="Phillips J."/>
            <person name="Pollak B."/>
            <person name="Reinders A."/>
            <person name="Roevekamp M."/>
            <person name="Sano R."/>
            <person name="Sawa S."/>
            <person name="Schmid M.W."/>
            <person name="Shirakawa M."/>
            <person name="Solano R."/>
            <person name="Spunde A."/>
            <person name="Suetsugu N."/>
            <person name="Sugano S."/>
            <person name="Sugiyama A."/>
            <person name="Sun R."/>
            <person name="Suzuki Y."/>
            <person name="Takenaka M."/>
            <person name="Takezawa D."/>
            <person name="Tomogane H."/>
            <person name="Tsuzuki M."/>
            <person name="Ueda T."/>
            <person name="Umeda M."/>
            <person name="Ward J.M."/>
            <person name="Watanabe Y."/>
            <person name="Yazaki K."/>
            <person name="Yokoyama R."/>
            <person name="Yoshitake Y."/>
            <person name="Yotsui I."/>
            <person name="Zachgo S."/>
            <person name="Schmutz J."/>
        </authorList>
    </citation>
    <scope>NUCLEOTIDE SEQUENCE [LARGE SCALE GENOMIC DNA]</scope>
    <source>
        <strain evidence="2">Tak-1</strain>
    </source>
</reference>
<keyword evidence="3" id="KW-1185">Reference proteome</keyword>
<dbReference type="Gramene" id="Mp3g25170.1">
    <property type="protein sequence ID" value="Mp3g25170.1.cds"/>
    <property type="gene ID" value="Mp3g25170"/>
</dbReference>
<dbReference type="EMBL" id="KZ772772">
    <property type="protein sequence ID" value="PTQ32319.1"/>
    <property type="molecule type" value="Genomic_DNA"/>
</dbReference>
<dbReference type="GO" id="GO:0001650">
    <property type="term" value="C:fibrillar center"/>
    <property type="evidence" value="ECO:0000318"/>
    <property type="project" value="GO_Central"/>
</dbReference>
<dbReference type="AlphaFoldDB" id="A0A2R6WEQ0"/>
<feature type="region of interest" description="Disordered" evidence="1">
    <location>
        <begin position="1"/>
        <end position="20"/>
    </location>
</feature>
<name>A0A2R6WEQ0_MARPO</name>
<organism evidence="2 3">
    <name type="scientific">Marchantia polymorpha</name>
    <name type="common">Common liverwort</name>
    <name type="synonym">Marchantia aquatica</name>
    <dbReference type="NCBI Taxonomy" id="3197"/>
    <lineage>
        <taxon>Eukaryota</taxon>
        <taxon>Viridiplantae</taxon>
        <taxon>Streptophyta</taxon>
        <taxon>Embryophyta</taxon>
        <taxon>Marchantiophyta</taxon>
        <taxon>Marchantiopsida</taxon>
        <taxon>Marchantiidae</taxon>
        <taxon>Marchantiales</taxon>
        <taxon>Marchantiaceae</taxon>
        <taxon>Marchantia</taxon>
    </lineage>
</organism>
<gene>
    <name evidence="2" type="ORF">MARPO_0100s0030</name>
</gene>
<evidence type="ECO:0000256" key="1">
    <source>
        <dbReference type="SAM" id="MobiDB-lite"/>
    </source>
</evidence>
<dbReference type="EMBL" id="KZ772772">
    <property type="protein sequence ID" value="PTQ32320.1"/>
    <property type="molecule type" value="Genomic_DNA"/>
</dbReference>
<accession>A0A2R6WEQ0</accession>
<dbReference type="EMBL" id="KZ772772">
    <property type="protein sequence ID" value="PTQ32321.1"/>
    <property type="molecule type" value="Genomic_DNA"/>
</dbReference>
<sequence>MAKRAAERNDAYELEPGNPGVFETRQGPFPPWCVGSVFSPPQLITSDLSPLIFNQVGKPECLISTGHAVEVQESAAVKTRQQTKSFLLSTAAPFVPVGLLEDHLEEDAALIKAEGTQKKQNNGNRLQSVKCSDGNIIIFFPCGKTGEKIGSSLCYPSVDGAWYPIKKSSTGASFDDLDEVQWSVSPSLRQPILQLSAVMVQTDGEDRNGHVYIAARTSYQVHFCVVIREVERIRFMSTYAATFHTHVSHVTWNPHLHREAAVMLESGVVSLFDVPILRSGHDNRVMDLQAKLTLENPANLLRDKFRHRDLESISALAIDVREERSNQGPREEYLEEADAEDKIWWRCEFAWHPQILLLSGSRKVVQVDYRGKRLYESSMQGRGSTSLQSPKCLCDIIVAADVRNARASSNFCYTKPVTEHITAFARAEYDGMCKFSVATEKHLMLFDSRRIGTAILQWEHGMTEEPPDLLIMLQASTLQASSDSGKPRLYQNGRVIVAVNLQSGDMRLFFYGSKVSLSSHKDFEGYDWDDVTYAWEIPLKLYPPKSVANDWNDLLSTSDFKFSKNVRSSPENKAGLECISGISLLSHHLYERNANSSRRGFSVLQLTGYGDILLQQYKTTDQSTILPKAKLDSFFQTAEKEQPWDAQKPKYFVLGAFLRYILNGSTLLCSHPDANNLSEGGANVRHKRISQQEGMKRDPALDLKMEKYFGENHFRSQLKTVVQHLSVPLSMYEVAHTVLRKGSSTSAASLPSDLGAGRYKGYNLRSFLPLLLSGSPSESAVQGMKRYGRTSVPLSALLEVEQLRKLEGNNEALQICGNGSAAFGGEMDNFNVSNREILEQSNFDKEVVPGDLLLLQAYKHVENDLKELAEKKVPSTVSLSDNRQDWLEFDEDTQPLLYGITVDIFSKPNGGDNWTPVDTVQEQVDIAESREELPKKLRRSLNEERACKFVAGKCFKSQGTQKGNELSNVDTLLCPIKLSYTNLAEEPPLEDQLEEQEWTALESLQDQFRDWQQSFGPYSSAYR</sequence>
<dbReference type="InterPro" id="IPR038801">
    <property type="entry name" value="TAF1C"/>
</dbReference>
<dbReference type="GO" id="GO:0001164">
    <property type="term" value="F:RNA polymerase I core promoter sequence-specific DNA binding"/>
    <property type="evidence" value="ECO:0000318"/>
    <property type="project" value="GO_Central"/>
</dbReference>
<dbReference type="Gramene" id="Mp3g25170.3">
    <property type="protein sequence ID" value="Mp3g25170.3.cds"/>
    <property type="gene ID" value="Mp3g25170"/>
</dbReference>
<dbReference type="OrthoDB" id="1885511at2759"/>
<dbReference type="PANTHER" id="PTHR15319">
    <property type="entry name" value="TATA BOX-BINDING PROTEIN ASSOCIATED FACTOR RNA POLYMERASE I SUBUNIT C"/>
    <property type="match status" value="1"/>
</dbReference>
<reference evidence="3" key="1">
    <citation type="journal article" date="2017" name="Cell">
        <title>Insights into land plant evolution garnered from the Marchantia polymorpha genome.</title>
        <authorList>
            <person name="Bowman J.L."/>
            <person name="Kohchi T."/>
            <person name="Yamato K.T."/>
            <person name="Jenkins J."/>
            <person name="Shu S."/>
            <person name="Ishizaki K."/>
            <person name="Yamaoka S."/>
            <person name="Nishihama R."/>
            <person name="Nakamura Y."/>
            <person name="Berger F."/>
            <person name="Adam C."/>
            <person name="Aki S.S."/>
            <person name="Althoff F."/>
            <person name="Araki T."/>
            <person name="Arteaga-Vazquez M.A."/>
            <person name="Balasubrmanian S."/>
            <person name="Barry K."/>
            <person name="Bauer D."/>
            <person name="Boehm C.R."/>
            <person name="Briginshaw L."/>
            <person name="Caballero-Perez J."/>
            <person name="Catarino B."/>
            <person name="Chen F."/>
            <person name="Chiyoda S."/>
            <person name="Chovatia M."/>
            <person name="Davies K.M."/>
            <person name="Delmans M."/>
            <person name="Demura T."/>
            <person name="Dierschke T."/>
            <person name="Dolan L."/>
            <person name="Dorantes-Acosta A.E."/>
            <person name="Eklund D.M."/>
            <person name="Florent S.N."/>
            <person name="Flores-Sandoval E."/>
            <person name="Fujiyama A."/>
            <person name="Fukuzawa H."/>
            <person name="Galik B."/>
            <person name="Grimanelli D."/>
            <person name="Grimwood J."/>
            <person name="Grossniklaus U."/>
            <person name="Hamada T."/>
            <person name="Haseloff J."/>
            <person name="Hetherington A.J."/>
            <person name="Higo A."/>
            <person name="Hirakawa Y."/>
            <person name="Hundley H.N."/>
            <person name="Ikeda Y."/>
            <person name="Inoue K."/>
            <person name="Inoue S.I."/>
            <person name="Ishida S."/>
            <person name="Jia Q."/>
            <person name="Kakita M."/>
            <person name="Kanazawa T."/>
            <person name="Kawai Y."/>
            <person name="Kawashima T."/>
            <person name="Kennedy M."/>
            <person name="Kinose K."/>
            <person name="Kinoshita T."/>
            <person name="Kohara Y."/>
            <person name="Koide E."/>
            <person name="Komatsu K."/>
            <person name="Kopischke S."/>
            <person name="Kubo M."/>
            <person name="Kyozuka J."/>
            <person name="Lagercrantz U."/>
            <person name="Lin S.S."/>
            <person name="Lindquist E."/>
            <person name="Lipzen A.M."/>
            <person name="Lu C.W."/>
            <person name="De Luna E."/>
            <person name="Martienssen R.A."/>
            <person name="Minamino N."/>
            <person name="Mizutani M."/>
            <person name="Mizutani M."/>
            <person name="Mochizuki N."/>
            <person name="Monte I."/>
            <person name="Mosher R."/>
            <person name="Nagasaki H."/>
            <person name="Nakagami H."/>
            <person name="Naramoto S."/>
            <person name="Nishitani K."/>
            <person name="Ohtani M."/>
            <person name="Okamoto T."/>
            <person name="Okumura M."/>
            <person name="Phillips J."/>
            <person name="Pollak B."/>
            <person name="Reinders A."/>
            <person name="Rovekamp M."/>
            <person name="Sano R."/>
            <person name="Sawa S."/>
            <person name="Schmid M.W."/>
            <person name="Shirakawa M."/>
            <person name="Solano R."/>
            <person name="Spunde A."/>
            <person name="Suetsugu N."/>
            <person name="Sugano S."/>
            <person name="Sugiyama A."/>
            <person name="Sun R."/>
            <person name="Suzuki Y."/>
            <person name="Takenaka M."/>
            <person name="Takezawa D."/>
            <person name="Tomogane H."/>
            <person name="Tsuzuki M."/>
            <person name="Ueda T."/>
            <person name="Umeda M."/>
            <person name="Ward J.M."/>
            <person name="Watanabe Y."/>
            <person name="Yazaki K."/>
            <person name="Yokoyama R."/>
            <person name="Yoshitake Y."/>
            <person name="Yotsui I."/>
            <person name="Zachgo S."/>
            <person name="Schmutz J."/>
        </authorList>
    </citation>
    <scope>NUCLEOTIDE SEQUENCE [LARGE SCALE GENOMIC DNA]</scope>
    <source>
        <strain evidence="3">Tak-1</strain>
    </source>
</reference>
<evidence type="ECO:0000313" key="2">
    <source>
        <dbReference type="EMBL" id="PTQ32319.1"/>
    </source>
</evidence>
<evidence type="ECO:0000313" key="3">
    <source>
        <dbReference type="Proteomes" id="UP000244005"/>
    </source>
</evidence>
<dbReference type="PANTHER" id="PTHR15319:SF1">
    <property type="entry name" value="TATA BOX-BINDING PROTEIN-ASSOCIATED FACTOR RNA POLYMERASE I SUBUNIT C"/>
    <property type="match status" value="1"/>
</dbReference>
<protein>
    <submittedName>
        <fullName evidence="2">Uncharacterized protein</fullName>
    </submittedName>
</protein>
<proteinExistence type="predicted"/>